<keyword evidence="1" id="KW-0808">Transferase</keyword>
<dbReference type="Pfam" id="PF00581">
    <property type="entry name" value="Rhodanese"/>
    <property type="match status" value="1"/>
</dbReference>
<evidence type="ECO:0000256" key="3">
    <source>
        <dbReference type="SAM" id="Phobius"/>
    </source>
</evidence>
<dbReference type="PANTHER" id="PTHR11364:SF27">
    <property type="entry name" value="SULFURTRANSFERASE"/>
    <property type="match status" value="1"/>
</dbReference>
<keyword evidence="3" id="KW-0812">Transmembrane</keyword>
<keyword evidence="3" id="KW-0472">Membrane</keyword>
<dbReference type="InterPro" id="IPR045078">
    <property type="entry name" value="TST/MPST-like"/>
</dbReference>
<keyword evidence="5" id="KW-1185">Reference proteome</keyword>
<dbReference type="SMART" id="SM00450">
    <property type="entry name" value="RHOD"/>
    <property type="match status" value="1"/>
</dbReference>
<dbReference type="AlphaFoldDB" id="A0A6P7TXC3"/>
<protein>
    <submittedName>
        <fullName evidence="6">Thiosulfate sulfurtransferase-like</fullName>
    </submittedName>
</protein>
<dbReference type="SUPFAM" id="SSF52821">
    <property type="entry name" value="Rhodanese/Cell cycle control phosphatase"/>
    <property type="match status" value="2"/>
</dbReference>
<keyword evidence="3" id="KW-1133">Transmembrane helix</keyword>
<dbReference type="GO" id="GO:0004792">
    <property type="term" value="F:thiosulfate-cyanide sulfurtransferase activity"/>
    <property type="evidence" value="ECO:0007669"/>
    <property type="project" value="TreeGrafter"/>
</dbReference>
<dbReference type="CDD" id="cd01448">
    <property type="entry name" value="TST_Repeat_1"/>
    <property type="match status" value="1"/>
</dbReference>
<dbReference type="RefSeq" id="XP_029653932.1">
    <property type="nucleotide sequence ID" value="XM_029798072.1"/>
</dbReference>
<evidence type="ECO:0000313" key="6">
    <source>
        <dbReference type="RefSeq" id="XP_029653932.1"/>
    </source>
</evidence>
<feature type="transmembrane region" description="Helical" evidence="3">
    <location>
        <begin position="204"/>
        <end position="228"/>
    </location>
</feature>
<organism evidence="5 6">
    <name type="scientific">Octopus sinensis</name>
    <name type="common">East Asian common octopus</name>
    <dbReference type="NCBI Taxonomy" id="2607531"/>
    <lineage>
        <taxon>Eukaryota</taxon>
        <taxon>Metazoa</taxon>
        <taxon>Spiralia</taxon>
        <taxon>Lophotrochozoa</taxon>
        <taxon>Mollusca</taxon>
        <taxon>Cephalopoda</taxon>
        <taxon>Coleoidea</taxon>
        <taxon>Octopodiformes</taxon>
        <taxon>Octopoda</taxon>
        <taxon>Incirrata</taxon>
        <taxon>Octopodidae</taxon>
        <taxon>Octopus</taxon>
    </lineage>
</organism>
<dbReference type="PROSITE" id="PS50206">
    <property type="entry name" value="RHODANESE_3"/>
    <property type="match status" value="1"/>
</dbReference>
<keyword evidence="2" id="KW-0677">Repeat</keyword>
<dbReference type="InterPro" id="IPR036873">
    <property type="entry name" value="Rhodanese-like_dom_sf"/>
</dbReference>
<accession>A0A6P7TXC3</accession>
<sequence>MSATVVNNNQELIESYQYTEENDFLTPTIDGSLSFDIDECCDTTSSYPHMLPPCSQFEEYVSNLGITNSSHVVVYDNWPQIGIFSSPRLWWMFHVFGHKNVSVLDGGLPGWQSEGYDVTYRQNSLNVNSNFRANFNSDLVKNFKQIQCNVKSGLATLVDARSADRFNGLSPEPRAGSSIFIILKFWQYFGKLGLICQLRFGLRVVLVVYMCSSFTGVTASILSFASYICGFDILPVYDGSWTEWSNNLDNS</sequence>
<dbReference type="PANTHER" id="PTHR11364">
    <property type="entry name" value="THIOSULFATE SULFERTANSFERASE"/>
    <property type="match status" value="1"/>
</dbReference>
<evidence type="ECO:0000256" key="2">
    <source>
        <dbReference type="ARBA" id="ARBA00022737"/>
    </source>
</evidence>
<feature type="domain" description="Rhodanese" evidence="4">
    <location>
        <begin position="18"/>
        <end position="120"/>
    </location>
</feature>
<dbReference type="Proteomes" id="UP000515154">
    <property type="component" value="Unplaced"/>
</dbReference>
<reference evidence="6" key="1">
    <citation type="submission" date="2025-08" db="UniProtKB">
        <authorList>
            <consortium name="RefSeq"/>
        </authorList>
    </citation>
    <scope>IDENTIFICATION</scope>
</reference>
<name>A0A6P7TXC3_9MOLL</name>
<evidence type="ECO:0000256" key="1">
    <source>
        <dbReference type="ARBA" id="ARBA00022679"/>
    </source>
</evidence>
<gene>
    <name evidence="6" type="primary">LOC115227160</name>
</gene>
<evidence type="ECO:0000313" key="5">
    <source>
        <dbReference type="Proteomes" id="UP000515154"/>
    </source>
</evidence>
<dbReference type="Gene3D" id="3.40.250.10">
    <property type="entry name" value="Rhodanese-like domain"/>
    <property type="match status" value="2"/>
</dbReference>
<evidence type="ECO:0000259" key="4">
    <source>
        <dbReference type="PROSITE" id="PS50206"/>
    </source>
</evidence>
<dbReference type="KEGG" id="osn:115227160"/>
<dbReference type="InterPro" id="IPR001763">
    <property type="entry name" value="Rhodanese-like_dom"/>
</dbReference>
<proteinExistence type="predicted"/>